<dbReference type="SUPFAM" id="SSF52540">
    <property type="entry name" value="P-loop containing nucleoside triphosphate hydrolases"/>
    <property type="match status" value="1"/>
</dbReference>
<dbReference type="InParanoid" id="A0A0C3GYB5"/>
<dbReference type="Gene3D" id="3.40.50.300">
    <property type="entry name" value="P-loop containing nucleotide triphosphate hydrolases"/>
    <property type="match status" value="1"/>
</dbReference>
<dbReference type="InterPro" id="IPR003495">
    <property type="entry name" value="CobW/HypB/UreG_nucleotide-bd"/>
</dbReference>
<evidence type="ECO:0000313" key="3">
    <source>
        <dbReference type="EMBL" id="KIM95216.1"/>
    </source>
</evidence>
<feature type="domain" description="CobW C-terminal" evidence="2">
    <location>
        <begin position="262"/>
        <end position="453"/>
    </location>
</feature>
<feature type="compositionally biased region" description="Acidic residues" evidence="1">
    <location>
        <begin position="303"/>
        <end position="336"/>
    </location>
</feature>
<dbReference type="OrthoDB" id="272672at2759"/>
<evidence type="ECO:0000259" key="2">
    <source>
        <dbReference type="SMART" id="SM00833"/>
    </source>
</evidence>
<dbReference type="HOGENOM" id="CLU_017452_2_1_1"/>
<dbReference type="SMART" id="SM00833">
    <property type="entry name" value="CobW_C"/>
    <property type="match status" value="1"/>
</dbReference>
<evidence type="ECO:0000256" key="1">
    <source>
        <dbReference type="SAM" id="MobiDB-lite"/>
    </source>
</evidence>
<dbReference type="AlphaFoldDB" id="A0A0C3GYB5"/>
<reference evidence="4" key="2">
    <citation type="submission" date="2015-01" db="EMBL/GenBank/DDBJ databases">
        <title>Evolutionary Origins and Diversification of the Mycorrhizal Mutualists.</title>
        <authorList>
            <consortium name="DOE Joint Genome Institute"/>
            <consortium name="Mycorrhizal Genomics Consortium"/>
            <person name="Kohler A."/>
            <person name="Kuo A."/>
            <person name="Nagy L.G."/>
            <person name="Floudas D."/>
            <person name="Copeland A."/>
            <person name="Barry K.W."/>
            <person name="Cichocki N."/>
            <person name="Veneault-Fourrey C."/>
            <person name="LaButti K."/>
            <person name="Lindquist E.A."/>
            <person name="Lipzen A."/>
            <person name="Lundell T."/>
            <person name="Morin E."/>
            <person name="Murat C."/>
            <person name="Riley R."/>
            <person name="Ohm R."/>
            <person name="Sun H."/>
            <person name="Tunlid A."/>
            <person name="Henrissat B."/>
            <person name="Grigoriev I.V."/>
            <person name="Hibbett D.S."/>
            <person name="Martin F."/>
        </authorList>
    </citation>
    <scope>NUCLEOTIDE SEQUENCE [LARGE SCALE GENOMIC DNA]</scope>
    <source>
        <strain evidence="4">Zn</strain>
    </source>
</reference>
<accession>A0A0C3GYB5</accession>
<gene>
    <name evidence="3" type="ORF">OIDMADRAFT_45180</name>
</gene>
<dbReference type="InterPro" id="IPR027417">
    <property type="entry name" value="P-loop_NTPase"/>
</dbReference>
<proteinExistence type="predicted"/>
<name>A0A0C3GYB5_OIDMZ</name>
<keyword evidence="4" id="KW-1185">Reference proteome</keyword>
<dbReference type="PANTHER" id="PTHR43603:SF1">
    <property type="entry name" value="ZINC-REGULATED GTPASE METALLOPROTEIN ACTIVATOR 1"/>
    <property type="match status" value="1"/>
</dbReference>
<dbReference type="STRING" id="913774.A0A0C3GYB5"/>
<dbReference type="SUPFAM" id="SSF90002">
    <property type="entry name" value="Hypothetical protein YjiA, C-terminal domain"/>
    <property type="match status" value="1"/>
</dbReference>
<reference evidence="3 4" key="1">
    <citation type="submission" date="2014-04" db="EMBL/GenBank/DDBJ databases">
        <authorList>
            <consortium name="DOE Joint Genome Institute"/>
            <person name="Kuo A."/>
            <person name="Martino E."/>
            <person name="Perotto S."/>
            <person name="Kohler A."/>
            <person name="Nagy L.G."/>
            <person name="Floudas D."/>
            <person name="Copeland A."/>
            <person name="Barry K.W."/>
            <person name="Cichocki N."/>
            <person name="Veneault-Fourrey C."/>
            <person name="LaButti K."/>
            <person name="Lindquist E.A."/>
            <person name="Lipzen A."/>
            <person name="Lundell T."/>
            <person name="Morin E."/>
            <person name="Murat C."/>
            <person name="Sun H."/>
            <person name="Tunlid A."/>
            <person name="Henrissat B."/>
            <person name="Grigoriev I.V."/>
            <person name="Hibbett D.S."/>
            <person name="Martin F."/>
            <person name="Nordberg H.P."/>
            <person name="Cantor M.N."/>
            <person name="Hua S.X."/>
        </authorList>
    </citation>
    <scope>NUCLEOTIDE SEQUENCE [LARGE SCALE GENOMIC DNA]</scope>
    <source>
        <strain evidence="3 4">Zn</strain>
    </source>
</reference>
<dbReference type="Pfam" id="PF07683">
    <property type="entry name" value="CobW_C"/>
    <property type="match status" value="1"/>
</dbReference>
<dbReference type="CDD" id="cd03112">
    <property type="entry name" value="CobW-like"/>
    <property type="match status" value="1"/>
</dbReference>
<dbReference type="InterPro" id="IPR011629">
    <property type="entry name" value="CobW-like_C"/>
</dbReference>
<protein>
    <recommendedName>
        <fullName evidence="2">CobW C-terminal domain-containing protein</fullName>
    </recommendedName>
</protein>
<dbReference type="EMBL" id="KN832887">
    <property type="protein sequence ID" value="KIM95216.1"/>
    <property type="molecule type" value="Genomic_DNA"/>
</dbReference>
<evidence type="ECO:0000313" key="4">
    <source>
        <dbReference type="Proteomes" id="UP000054321"/>
    </source>
</evidence>
<dbReference type="Proteomes" id="UP000054321">
    <property type="component" value="Unassembled WGS sequence"/>
</dbReference>
<dbReference type="InterPro" id="IPR051927">
    <property type="entry name" value="Zn_Chap_cDPG_Synth"/>
</dbReference>
<dbReference type="PANTHER" id="PTHR43603">
    <property type="entry name" value="COBW DOMAIN-CONTAINING PROTEIN DDB_G0274527"/>
    <property type="match status" value="1"/>
</dbReference>
<organism evidence="3 4">
    <name type="scientific">Oidiodendron maius (strain Zn)</name>
    <dbReference type="NCBI Taxonomy" id="913774"/>
    <lineage>
        <taxon>Eukaryota</taxon>
        <taxon>Fungi</taxon>
        <taxon>Dikarya</taxon>
        <taxon>Ascomycota</taxon>
        <taxon>Pezizomycotina</taxon>
        <taxon>Leotiomycetes</taxon>
        <taxon>Leotiomycetes incertae sedis</taxon>
        <taxon>Myxotrichaceae</taxon>
        <taxon>Oidiodendron</taxon>
    </lineage>
</organism>
<sequence>MAVTEPVLRQLPVTLISGFLGSGKTTLLEHILRSPDHGLRIAVISKEKLIQLQNGCICCTLRGDLLEELVRLARTAAVQYVVIESTGISEPMQVAETFTAEFSKIMAEQEGMDGSNMGGLHRLARLDTTVSVVDAFNLFYNFSTSEFLSDRYGKDQIIPEDERTITDLMVDQLEFADVIIVNKVDSVDLDTKLRVLGLMKKLNPVAKVLEASYSKIDVHEIINTGMFSFEKAATGSGWLQSLHELTQREINGKSKMVPKPETEDFVYSARKPFHPKRLFNLIHDKFIVLQNVDPVVDGKKENEEDETSSDSEDDGMGGTTDEDENVQEDSDTEMEDDLARKDVASEIDPKIILENKRKHPAFAGLLRSKGFIWLATRPNQHGEWSQAGGMLTLGGGGPWFCTVPRSDWPEDADIVKAIDADFSGLWGDRRQEVVFIGEKVNQDAVNRAFDHCLLTTAEMRKWEKVMKSDHHTLEQVVDKLNMMFEGVSLYIPALS</sequence>
<feature type="region of interest" description="Disordered" evidence="1">
    <location>
        <begin position="297"/>
        <end position="341"/>
    </location>
</feature>
<dbReference type="Pfam" id="PF02492">
    <property type="entry name" value="cobW"/>
    <property type="match status" value="1"/>
</dbReference>